<evidence type="ECO:0000256" key="4">
    <source>
        <dbReference type="ARBA" id="ARBA00035393"/>
    </source>
</evidence>
<comment type="caution">
    <text evidence="7">The sequence shown here is derived from an EMBL/GenBank/DDBJ whole genome shotgun (WGS) entry which is preliminary data.</text>
</comment>
<comment type="catalytic activity">
    <reaction evidence="5 6">
        <text>queuosine 5'-phosphate + H2O = queuine + D-ribose 5-phosphate</text>
        <dbReference type="Rhea" id="RHEA:75387"/>
        <dbReference type="ChEBI" id="CHEBI:15377"/>
        <dbReference type="ChEBI" id="CHEBI:17433"/>
        <dbReference type="ChEBI" id="CHEBI:78346"/>
        <dbReference type="ChEBI" id="CHEBI:194371"/>
    </reaction>
    <physiologicalReaction direction="left-to-right" evidence="5 6">
        <dbReference type="Rhea" id="RHEA:75388"/>
    </physiologicalReaction>
</comment>
<sequence>MDVRESAAFIAGRAASVRINHERLSAAADALLGAMSAVAFSTAEWSKHTLHPKTKDESTVDWIFLIDLLNFSFWHERSTRQRFTVEIDGETYKGYWTLCACIQRALRQDIPITSPAFWVSASDEQLRSAFQPTDPALCDEIPMLDTRIDMLRRAGAILVKDFCGRFVNCLRQAEHSAQRLMEIVVRHFGDLFEDAAEYGGRRVVFSKRLQILVADIWACFNGEGLGRFDDISTITMFADYRVPQALVYFGILDYTPELMDLLRKHESYHDQPAATPADTVENASNMITGGHPYEVEIRGCSIWAVELLVAMIRERIAKDPSKYTLRADQINPIIVDFYLWDEAYKNQAAMAHIPIHRTRSIYY</sequence>
<dbReference type="EMBL" id="JADGIZ020000006">
    <property type="protein sequence ID" value="KAL2918505.1"/>
    <property type="molecule type" value="Genomic_DNA"/>
</dbReference>
<proteinExistence type="inferred from homology"/>
<comment type="similarity">
    <text evidence="2 6">Belongs to the QNG1 protein family.</text>
</comment>
<dbReference type="Proteomes" id="UP001527925">
    <property type="component" value="Unassembled WGS sequence"/>
</dbReference>
<evidence type="ECO:0000256" key="2">
    <source>
        <dbReference type="ARBA" id="ARBA00035119"/>
    </source>
</evidence>
<dbReference type="EC" id="3.2.2.-" evidence="6"/>
<evidence type="ECO:0000256" key="3">
    <source>
        <dbReference type="ARBA" id="ARBA00035306"/>
    </source>
</evidence>
<dbReference type="InterPro" id="IPR019438">
    <property type="entry name" value="Q_salvage"/>
</dbReference>
<name>A0ABR4NG54_9FUNG</name>
<evidence type="ECO:0000313" key="8">
    <source>
        <dbReference type="Proteomes" id="UP001527925"/>
    </source>
</evidence>
<accession>A0ABR4NG54</accession>
<evidence type="ECO:0000313" key="7">
    <source>
        <dbReference type="EMBL" id="KAL2918505.1"/>
    </source>
</evidence>
<dbReference type="PANTHER" id="PTHR21314:SF0">
    <property type="entry name" value="QUEUOSINE 5'-PHOSPHATE N-GLYCOSYLASE_HYDROLASE"/>
    <property type="match status" value="1"/>
</dbReference>
<reference evidence="7 8" key="1">
    <citation type="submission" date="2023-09" db="EMBL/GenBank/DDBJ databases">
        <title>Pangenome analysis of Batrachochytrium dendrobatidis and related Chytrids.</title>
        <authorList>
            <person name="Yacoub M.N."/>
            <person name="Stajich J.E."/>
            <person name="James T.Y."/>
        </authorList>
    </citation>
    <scope>NUCLEOTIDE SEQUENCE [LARGE SCALE GENOMIC DNA]</scope>
    <source>
        <strain evidence="7 8">JEL0888</strain>
    </source>
</reference>
<protein>
    <recommendedName>
        <fullName evidence="3 6">Queuosine 5'-phosphate N-glycosylase/hydrolase</fullName>
        <ecNumber evidence="6">3.2.2.-</ecNumber>
    </recommendedName>
    <alternativeName>
        <fullName evidence="4 6">Queuosine-nucleotide N-glycosylase/hydrolase</fullName>
    </alternativeName>
</protein>
<evidence type="ECO:0000256" key="6">
    <source>
        <dbReference type="RuleBase" id="RU365002"/>
    </source>
</evidence>
<evidence type="ECO:0000256" key="5">
    <source>
        <dbReference type="ARBA" id="ARBA00048204"/>
    </source>
</evidence>
<dbReference type="PANTHER" id="PTHR21314">
    <property type="entry name" value="QUEUOSINE 5'-PHOSPHATE N-GLYCOSYLASE_HYDROLASE-RELATED"/>
    <property type="match status" value="1"/>
</dbReference>
<comment type="function">
    <text evidence="6">Catalyzes the hydrolysis of queuosine 5'-phosphate, releasing the nucleobase queuine (q). Is required for salvage of queuine from exogenous queuosine (Q) that is imported and then converted to queuosine 5'-phosphate intracellularly.</text>
</comment>
<gene>
    <name evidence="7" type="ORF">HK105_201906</name>
</gene>
<dbReference type="Pfam" id="PF10343">
    <property type="entry name" value="Q_salvage"/>
    <property type="match status" value="2"/>
</dbReference>
<keyword evidence="1 6" id="KW-0378">Hydrolase</keyword>
<keyword evidence="8" id="KW-1185">Reference proteome</keyword>
<evidence type="ECO:0000256" key="1">
    <source>
        <dbReference type="ARBA" id="ARBA00022801"/>
    </source>
</evidence>
<organism evidence="7 8">
    <name type="scientific">Polyrhizophydium stewartii</name>
    <dbReference type="NCBI Taxonomy" id="2732419"/>
    <lineage>
        <taxon>Eukaryota</taxon>
        <taxon>Fungi</taxon>
        <taxon>Fungi incertae sedis</taxon>
        <taxon>Chytridiomycota</taxon>
        <taxon>Chytridiomycota incertae sedis</taxon>
        <taxon>Chytridiomycetes</taxon>
        <taxon>Rhizophydiales</taxon>
        <taxon>Rhizophydiales incertae sedis</taxon>
        <taxon>Polyrhizophydium</taxon>
    </lineage>
</organism>